<dbReference type="GO" id="GO:0004622">
    <property type="term" value="F:phosphatidylcholine lysophospholipase activity"/>
    <property type="evidence" value="ECO:0007669"/>
    <property type="project" value="TreeGrafter"/>
</dbReference>
<protein>
    <recommendedName>
        <fullName evidence="3">SGNH hydrolase-type esterase domain-containing protein</fullName>
    </recommendedName>
</protein>
<name>A0A9P6VG51_9HELO</name>
<dbReference type="AlphaFoldDB" id="A0A9P6VG51"/>
<accession>A0A9P6VG51</accession>
<proteinExistence type="predicted"/>
<evidence type="ECO:0008006" key="3">
    <source>
        <dbReference type="Google" id="ProtNLM"/>
    </source>
</evidence>
<dbReference type="PANTHER" id="PTHR30383">
    <property type="entry name" value="THIOESTERASE 1/PROTEASE 1/LYSOPHOSPHOLIPASE L1"/>
    <property type="match status" value="1"/>
</dbReference>
<reference evidence="1" key="1">
    <citation type="submission" date="2019-07" db="EMBL/GenBank/DDBJ databases">
        <title>Hyphodiscus hymeniophilus genome sequencing and assembly.</title>
        <authorList>
            <person name="Kramer G."/>
            <person name="Nodwell J."/>
        </authorList>
    </citation>
    <scope>NUCLEOTIDE SEQUENCE</scope>
    <source>
        <strain evidence="1">ATCC 34498</strain>
    </source>
</reference>
<organism evidence="1 2">
    <name type="scientific">Hyphodiscus hymeniophilus</name>
    <dbReference type="NCBI Taxonomy" id="353542"/>
    <lineage>
        <taxon>Eukaryota</taxon>
        <taxon>Fungi</taxon>
        <taxon>Dikarya</taxon>
        <taxon>Ascomycota</taxon>
        <taxon>Pezizomycotina</taxon>
        <taxon>Leotiomycetes</taxon>
        <taxon>Helotiales</taxon>
        <taxon>Hyphodiscaceae</taxon>
        <taxon>Hyphodiscus</taxon>
    </lineage>
</organism>
<dbReference type="InterPro" id="IPR001087">
    <property type="entry name" value="GDSL"/>
</dbReference>
<keyword evidence="2" id="KW-1185">Reference proteome</keyword>
<dbReference type="PANTHER" id="PTHR30383:SF5">
    <property type="entry name" value="SGNH HYDROLASE-TYPE ESTERASE DOMAIN-CONTAINING PROTEIN"/>
    <property type="match status" value="1"/>
</dbReference>
<sequence length="401" mass="44794">MMISRLLRWRSIATKTALFIATVVVLRLAFTRAANHSHFLSQNAALIKSYPSVPADIKVRPGAISMMVVGDSLSQGFEGDHTWRYRLWEWFNSQRLAVDFVGPFMGTRPQAVPGTIGEVTIPEPLGLPPTGSAITTGGYAVDIGLDFNPRHFSAAGRAIWNVPELISAMVKRYDPDYLLVLLGYNDLAWHFQTKDGNEVLSTMEEVLMQARAAKPNLKFAIGDVPQRMPIFEDLPNRTDYYNKLLSEAIPRWSTETSPVELVHMRELYRCENDKCPAAFDGLHPSALGEYQIAQAFSRALVRGFTLGATELAVPAYIPPRPSSIPRNLRAVAGLDGINVTWSAVYGAKEYEVQSRLVGEQNWTLWPSIQESRFHTPWVNGKLVEMEYKTTPEISGGHVHHT</sequence>
<gene>
    <name evidence="1" type="ORF">D0Z07_7096</name>
</gene>
<comment type="caution">
    <text evidence="1">The sequence shown here is derived from an EMBL/GenBank/DDBJ whole genome shotgun (WGS) entry which is preliminary data.</text>
</comment>
<evidence type="ECO:0000313" key="1">
    <source>
        <dbReference type="EMBL" id="KAG0647297.1"/>
    </source>
</evidence>
<dbReference type="Proteomes" id="UP000785200">
    <property type="component" value="Unassembled WGS sequence"/>
</dbReference>
<evidence type="ECO:0000313" key="2">
    <source>
        <dbReference type="Proteomes" id="UP000785200"/>
    </source>
</evidence>
<dbReference type="OrthoDB" id="2119228at2759"/>
<dbReference type="Gene3D" id="3.40.50.1110">
    <property type="entry name" value="SGNH hydrolase"/>
    <property type="match status" value="1"/>
</dbReference>
<dbReference type="InterPro" id="IPR051532">
    <property type="entry name" value="Ester_Hydrolysis_Enzymes"/>
</dbReference>
<dbReference type="EMBL" id="VNKQ01000013">
    <property type="protein sequence ID" value="KAG0647297.1"/>
    <property type="molecule type" value="Genomic_DNA"/>
</dbReference>
<dbReference type="Pfam" id="PF00657">
    <property type="entry name" value="Lipase_GDSL"/>
    <property type="match status" value="1"/>
</dbReference>
<dbReference type="SUPFAM" id="SSF52266">
    <property type="entry name" value="SGNH hydrolase"/>
    <property type="match status" value="1"/>
</dbReference>
<dbReference type="InterPro" id="IPR036514">
    <property type="entry name" value="SGNH_hydro_sf"/>
</dbReference>